<organism evidence="2 3">
    <name type="scientific">Streptomyces misionensis</name>
    <dbReference type="NCBI Taxonomy" id="67331"/>
    <lineage>
        <taxon>Bacteria</taxon>
        <taxon>Bacillati</taxon>
        <taxon>Actinomycetota</taxon>
        <taxon>Actinomycetes</taxon>
        <taxon>Kitasatosporales</taxon>
        <taxon>Streptomycetaceae</taxon>
        <taxon>Streptomyces</taxon>
    </lineage>
</organism>
<dbReference type="Proteomes" id="UP000320481">
    <property type="component" value="Unassembled WGS sequence"/>
</dbReference>
<dbReference type="EMBL" id="VOGW01000203">
    <property type="protein sequence ID" value="TWV29482.1"/>
    <property type="molecule type" value="Genomic_DNA"/>
</dbReference>
<reference evidence="2" key="1">
    <citation type="journal article" date="2019" name="Microbiol. Resour. Announc.">
        <title>Draft Genomic Sequences of Streptomyces misionensis and Streptomyces albidoflavus, bacteria applied for phytopathogen biocontrol.</title>
        <authorList>
            <person name="Pylro V."/>
            <person name="Dias A."/>
            <person name="Andreote F."/>
            <person name="Varani A."/>
            <person name="Andreote C."/>
            <person name="Bernardo E."/>
            <person name="Martins T."/>
        </authorList>
    </citation>
    <scope>NUCLEOTIDE SEQUENCE [LARGE SCALE GENOMIC DNA]</scope>
    <source>
        <strain evidence="2">66</strain>
    </source>
</reference>
<proteinExistence type="predicted"/>
<name>A0A5C6IM98_9ACTN</name>
<dbReference type="AlphaFoldDB" id="A0A5C6IM98"/>
<evidence type="ECO:0000256" key="1">
    <source>
        <dbReference type="SAM" id="MobiDB-lite"/>
    </source>
</evidence>
<keyword evidence="3" id="KW-1185">Reference proteome</keyword>
<feature type="compositionally biased region" description="Gly residues" evidence="1">
    <location>
        <begin position="1"/>
        <end position="11"/>
    </location>
</feature>
<protein>
    <submittedName>
        <fullName evidence="2">Uncharacterized protein</fullName>
    </submittedName>
</protein>
<gene>
    <name evidence="2" type="ORF">FRZ03_37820</name>
</gene>
<evidence type="ECO:0000313" key="2">
    <source>
        <dbReference type="EMBL" id="TWV29482.1"/>
    </source>
</evidence>
<evidence type="ECO:0000313" key="3">
    <source>
        <dbReference type="Proteomes" id="UP000320481"/>
    </source>
</evidence>
<feature type="region of interest" description="Disordered" evidence="1">
    <location>
        <begin position="1"/>
        <end position="71"/>
    </location>
</feature>
<feature type="compositionally biased region" description="Low complexity" evidence="1">
    <location>
        <begin position="53"/>
        <end position="71"/>
    </location>
</feature>
<comment type="caution">
    <text evidence="2">The sequence shown here is derived from an EMBL/GenBank/DDBJ whole genome shotgun (WGS) entry which is preliminary data.</text>
</comment>
<accession>A0A5C6IM98</accession>
<sequence length="71" mass="6971">MQMQGGGGSRRAGGAPARAKPSVGKSATDDNAADARAGPREPGLIQTKDPRARGPGRAGCAGRAGSRASGR</sequence>